<name>F8EUA1_ZYMMT</name>
<organism evidence="1 2">
    <name type="scientific">Zymomonas mobilis subsp. pomaceae (strain ATCC 29192 / DSM 22645 / JCM 10191 / CCUG 17912 / NBRC 13757 / NCIMB 11200 / NRRL B-4491 / Barker I)</name>
    <dbReference type="NCBI Taxonomy" id="579138"/>
    <lineage>
        <taxon>Bacteria</taxon>
        <taxon>Pseudomonadati</taxon>
        <taxon>Pseudomonadota</taxon>
        <taxon>Alphaproteobacteria</taxon>
        <taxon>Sphingomonadales</taxon>
        <taxon>Zymomonadaceae</taxon>
        <taxon>Zymomonas</taxon>
    </lineage>
</organism>
<dbReference type="eggNOG" id="ENOG5033B9P">
    <property type="taxonomic scope" value="Bacteria"/>
</dbReference>
<protein>
    <submittedName>
        <fullName evidence="1">Uncharacterized protein</fullName>
    </submittedName>
</protein>
<reference evidence="1 2" key="1">
    <citation type="journal article" date="2011" name="J. Bacteriol.">
        <title>Genome sequence of the ethanol-producing Zymomonas mobilis subsp. pomaceae lectotype strain ATCC 29192.</title>
        <authorList>
            <person name="Kouvelis V.N."/>
            <person name="Davenport K.W."/>
            <person name="Brettin T.S."/>
            <person name="Bruce D."/>
            <person name="Detter C."/>
            <person name="Han C.S."/>
            <person name="Nolan M."/>
            <person name="Tapia R."/>
            <person name="Damoulaki A."/>
            <person name="Kyrpides N.C."/>
            <person name="Typas M.A."/>
            <person name="Pappas K.M."/>
        </authorList>
    </citation>
    <scope>NUCLEOTIDE SEQUENCE [LARGE SCALE GENOMIC DNA]</scope>
    <source>
        <strain evidence="2">ATCC 29192 / DSM 22645 / JCM 10191 / CCUG 17912 / NBRC 13757 / NCIMB 11200 / NRRL B-4491 / Barker I</strain>
    </source>
</reference>
<dbReference type="PATRIC" id="fig|579138.3.peg.1304"/>
<dbReference type="STRING" id="579138.Zymop_1228"/>
<dbReference type="AlphaFoldDB" id="F8EUA1"/>
<dbReference type="KEGG" id="zmp:Zymop_1228"/>
<evidence type="ECO:0000313" key="2">
    <source>
        <dbReference type="Proteomes" id="UP000000491"/>
    </source>
</evidence>
<sequence length="155" mass="17167">MDKNGNSLEDSSSIGFFIKAPLLKKIITFSLFSAIMVLSGCGGSESDHHPVVAPPPPKRPVIVSPAYHGTPKLKGMTARNLFDLLGRPDQDMDEAWARRLQFLAPSCVLDVYLYPPHQGEEMVVRHVDARDLHGNDFNQDTCIAALMQQPHTVHH</sequence>
<proteinExistence type="predicted"/>
<dbReference type="Proteomes" id="UP000000491">
    <property type="component" value="Chromosome"/>
</dbReference>
<dbReference type="RefSeq" id="WP_013934517.1">
    <property type="nucleotide sequence ID" value="NC_015709.1"/>
</dbReference>
<dbReference type="HOGENOM" id="CLU_147467_0_0_5"/>
<dbReference type="EMBL" id="CP002865">
    <property type="protein sequence ID" value="AEI38122.1"/>
    <property type="molecule type" value="Genomic_DNA"/>
</dbReference>
<accession>F8EUA1</accession>
<gene>
    <name evidence="1" type="ordered locus">Zymop_1228</name>
</gene>
<evidence type="ECO:0000313" key="1">
    <source>
        <dbReference type="EMBL" id="AEI38122.1"/>
    </source>
</evidence>